<reference evidence="4" key="1">
    <citation type="submission" date="2016-11" db="EMBL/GenBank/DDBJ databases">
        <authorList>
            <person name="Varghese N."/>
            <person name="Submissions S."/>
        </authorList>
    </citation>
    <scope>NUCLEOTIDE SEQUENCE [LARGE SCALE GENOMIC DNA]</scope>
    <source>
        <strain evidence="4">DSM 100566</strain>
    </source>
</reference>
<dbReference type="InterPro" id="IPR050789">
    <property type="entry name" value="Diverse_Enzym_Activities"/>
</dbReference>
<name>A0A1M5ANT7_9RHOB</name>
<keyword evidence="1" id="KW-0378">Hydrolase</keyword>
<dbReference type="STRING" id="1486859.SAMN05444273_105123"/>
<evidence type="ECO:0000313" key="3">
    <source>
        <dbReference type="EMBL" id="SHF31928.1"/>
    </source>
</evidence>
<protein>
    <submittedName>
        <fullName evidence="3">CubicO group peptidase, beta-lactamase class C family</fullName>
    </submittedName>
</protein>
<dbReference type="PANTHER" id="PTHR43283">
    <property type="entry name" value="BETA-LACTAMASE-RELATED"/>
    <property type="match status" value="1"/>
</dbReference>
<gene>
    <name evidence="3" type="ORF">SAMN05444273_105123</name>
</gene>
<evidence type="ECO:0000259" key="2">
    <source>
        <dbReference type="Pfam" id="PF00144"/>
    </source>
</evidence>
<evidence type="ECO:0000256" key="1">
    <source>
        <dbReference type="ARBA" id="ARBA00022801"/>
    </source>
</evidence>
<dbReference type="Gene3D" id="3.40.710.10">
    <property type="entry name" value="DD-peptidase/beta-lactamase superfamily"/>
    <property type="match status" value="1"/>
</dbReference>
<proteinExistence type="predicted"/>
<dbReference type="InterPro" id="IPR001466">
    <property type="entry name" value="Beta-lactam-related"/>
</dbReference>
<organism evidence="3 4">
    <name type="scientific">Litoreibacter ascidiaceicola</name>
    <dbReference type="NCBI Taxonomy" id="1486859"/>
    <lineage>
        <taxon>Bacteria</taxon>
        <taxon>Pseudomonadati</taxon>
        <taxon>Pseudomonadota</taxon>
        <taxon>Alphaproteobacteria</taxon>
        <taxon>Rhodobacterales</taxon>
        <taxon>Roseobacteraceae</taxon>
        <taxon>Litoreibacter</taxon>
    </lineage>
</organism>
<keyword evidence="4" id="KW-1185">Reference proteome</keyword>
<dbReference type="SUPFAM" id="SSF56601">
    <property type="entry name" value="beta-lactamase/transpeptidase-like"/>
    <property type="match status" value="1"/>
</dbReference>
<evidence type="ECO:0000313" key="4">
    <source>
        <dbReference type="Proteomes" id="UP000184144"/>
    </source>
</evidence>
<feature type="domain" description="Beta-lactamase-related" evidence="2">
    <location>
        <begin position="55"/>
        <end position="349"/>
    </location>
</feature>
<accession>A0A1M5ANT7</accession>
<dbReference type="PANTHER" id="PTHR43283:SF11">
    <property type="entry name" value="BETA-LACTAMASE-RELATED DOMAIN-CONTAINING PROTEIN"/>
    <property type="match status" value="1"/>
</dbReference>
<dbReference type="OrthoDB" id="5377981at2"/>
<dbReference type="Pfam" id="PF00144">
    <property type="entry name" value="Beta-lactamase"/>
    <property type="match status" value="1"/>
</dbReference>
<dbReference type="EMBL" id="FQUV01000005">
    <property type="protein sequence ID" value="SHF31928.1"/>
    <property type="molecule type" value="Genomic_DNA"/>
</dbReference>
<dbReference type="GO" id="GO:0016787">
    <property type="term" value="F:hydrolase activity"/>
    <property type="evidence" value="ECO:0007669"/>
    <property type="project" value="UniProtKB-KW"/>
</dbReference>
<dbReference type="Proteomes" id="UP000184144">
    <property type="component" value="Unassembled WGS sequence"/>
</dbReference>
<dbReference type="AlphaFoldDB" id="A0A1M5ANT7"/>
<sequence>MDEAHFCCERLDDLAAAGGKKINLMNRRRFSALGLAAAFAAIPRQSLAQSAVPDAAGYQFAAINDGLLTVRHGGMARAGIVVDDNTLFQVASCSKTVTSLAVLTLVRDGHLALDAPVNQFLKRWQLPGLRGDAATVAALMSHTAGTSVQGFGGYGPSEDLPDLFEILGGRTPANSGAVRAGPRLFGGFRYSGGGTMVLQALIEDVTGEAFSSYTSKAVLRPVGASTASFVIMPRAAFAHGFYETGMPVEGGFRRHPESAAAGLWATASDLAKILQAVLDSLRRRRRAILPFELATRMITPVGGQSGLGLFVEPGRVIWHEGRNFGFDAIMAADLATDHIRAAVVNRNGAIECYAQELLPR</sequence>
<dbReference type="InterPro" id="IPR012338">
    <property type="entry name" value="Beta-lactam/transpept-like"/>
</dbReference>
<dbReference type="RefSeq" id="WP_073143872.1">
    <property type="nucleotide sequence ID" value="NZ_FQUV01000005.1"/>
</dbReference>